<feature type="domain" description="MurNAc-LAA" evidence="2">
    <location>
        <begin position="69"/>
        <end position="181"/>
    </location>
</feature>
<gene>
    <name evidence="3" type="ORF">F4694_004056</name>
</gene>
<dbReference type="AlphaFoldDB" id="A0A852TGD9"/>
<dbReference type="SMART" id="SM00646">
    <property type="entry name" value="Ami_3"/>
    <property type="match status" value="1"/>
</dbReference>
<name>A0A852TGD9_9BACI</name>
<dbReference type="InterPro" id="IPR050695">
    <property type="entry name" value="N-acetylmuramoyl_amidase_3"/>
</dbReference>
<organism evidence="3 4">
    <name type="scientific">Neobacillus niacini</name>
    <dbReference type="NCBI Taxonomy" id="86668"/>
    <lineage>
        <taxon>Bacteria</taxon>
        <taxon>Bacillati</taxon>
        <taxon>Bacillota</taxon>
        <taxon>Bacilli</taxon>
        <taxon>Bacillales</taxon>
        <taxon>Bacillaceae</taxon>
        <taxon>Neobacillus</taxon>
    </lineage>
</organism>
<evidence type="ECO:0000259" key="2">
    <source>
        <dbReference type="SMART" id="SM00646"/>
    </source>
</evidence>
<dbReference type="GO" id="GO:0009253">
    <property type="term" value="P:peptidoglycan catabolic process"/>
    <property type="evidence" value="ECO:0007669"/>
    <property type="project" value="InterPro"/>
</dbReference>
<dbReference type="EMBL" id="JACCBX010000008">
    <property type="protein sequence ID" value="NYE07271.1"/>
    <property type="molecule type" value="Genomic_DNA"/>
</dbReference>
<evidence type="ECO:0000313" key="3">
    <source>
        <dbReference type="EMBL" id="NYE07271.1"/>
    </source>
</evidence>
<reference evidence="4" key="1">
    <citation type="submission" date="2020-07" db="EMBL/GenBank/DDBJ databases">
        <authorList>
            <person name="Partida-Martinez L."/>
            <person name="Huntemann M."/>
            <person name="Clum A."/>
            <person name="Wang J."/>
            <person name="Palaniappan K."/>
            <person name="Ritter S."/>
            <person name="Chen I.-M."/>
            <person name="Stamatis D."/>
            <person name="Reddy T."/>
            <person name="O'Malley R."/>
            <person name="Daum C."/>
            <person name="Shapiro N."/>
            <person name="Ivanova N."/>
            <person name="Kyrpides N."/>
            <person name="Woyke T."/>
        </authorList>
    </citation>
    <scope>NUCLEOTIDE SEQUENCE [LARGE SCALE GENOMIC DNA]</scope>
    <source>
        <strain evidence="4">AT2.8</strain>
    </source>
</reference>
<dbReference type="Gene3D" id="3.40.630.40">
    <property type="entry name" value="Zn-dependent exopeptidases"/>
    <property type="match status" value="1"/>
</dbReference>
<comment type="caution">
    <text evidence="3">The sequence shown here is derived from an EMBL/GenBank/DDBJ whole genome shotgun (WGS) entry which is preliminary data.</text>
</comment>
<dbReference type="PANTHER" id="PTHR30404">
    <property type="entry name" value="N-ACETYLMURAMOYL-L-ALANINE AMIDASE"/>
    <property type="match status" value="1"/>
</dbReference>
<dbReference type="PANTHER" id="PTHR30404:SF0">
    <property type="entry name" value="N-ACETYLMURAMOYL-L-ALANINE AMIDASE AMIC"/>
    <property type="match status" value="1"/>
</dbReference>
<dbReference type="SUPFAM" id="SSF53187">
    <property type="entry name" value="Zn-dependent exopeptidases"/>
    <property type="match status" value="1"/>
</dbReference>
<protein>
    <recommendedName>
        <fullName evidence="2">MurNAc-LAA domain-containing protein</fullName>
    </recommendedName>
</protein>
<evidence type="ECO:0000313" key="4">
    <source>
        <dbReference type="Proteomes" id="UP000548423"/>
    </source>
</evidence>
<dbReference type="GO" id="GO:0008745">
    <property type="term" value="F:N-acetylmuramoyl-L-alanine amidase activity"/>
    <property type="evidence" value="ECO:0007669"/>
    <property type="project" value="InterPro"/>
</dbReference>
<proteinExistence type="predicted"/>
<dbReference type="GO" id="GO:0030288">
    <property type="term" value="C:outer membrane-bounded periplasmic space"/>
    <property type="evidence" value="ECO:0007669"/>
    <property type="project" value="TreeGrafter"/>
</dbReference>
<evidence type="ECO:0000256" key="1">
    <source>
        <dbReference type="ARBA" id="ARBA00022801"/>
    </source>
</evidence>
<accession>A0A852TGD9</accession>
<dbReference type="Pfam" id="PF01520">
    <property type="entry name" value="Amidase_3"/>
    <property type="match status" value="1"/>
</dbReference>
<dbReference type="Proteomes" id="UP000548423">
    <property type="component" value="Unassembled WGS sequence"/>
</dbReference>
<dbReference type="InterPro" id="IPR002508">
    <property type="entry name" value="MurNAc-LAA_cat"/>
</dbReference>
<reference evidence="4" key="2">
    <citation type="submission" date="2020-08" db="EMBL/GenBank/DDBJ databases">
        <title>The Agave Microbiome: Exploring the role of microbial communities in plant adaptations to desert environments.</title>
        <authorList>
            <person name="Partida-Martinez L.P."/>
        </authorList>
    </citation>
    <scope>NUCLEOTIDE SEQUENCE [LARGE SCALE GENOMIC DNA]</scope>
    <source>
        <strain evidence="4">AT2.8</strain>
    </source>
</reference>
<keyword evidence="1" id="KW-0378">Hydrolase</keyword>
<dbReference type="CDD" id="cd02696">
    <property type="entry name" value="MurNAc-LAA"/>
    <property type="match status" value="1"/>
</dbReference>
<sequence length="274" mass="30057">MTLRIGGCGGHGGFGVTLGKRTPDGEFEWNFNNKVWLAFEKTLKQYEGVDVRRFDDPTGRTDVPLATRTNGANAWGADLYVSFHHNANTGKWGTWSGVETFSWGSGQSQKIAEAVHPAIVSAYGLTNRGIKNGQHLHILRKTNMPAVLIEGGFMDSTIDIKKLRDDKVLESAGSGVAHAIAKLYGLKRKEAPMPVEAKVTPSKQTQGIGVLSIIENTVIRKEAVYTADIIRAIKPGEGEFLVHDYLTGWYNIGGWVYKDQVKFTPNNNVLITKG</sequence>